<sequence length="280" mass="31343">MSYSIQDFTLTNGCPSRLLIVSPDNVPTNAVIQFVYGFGEHIEMFEEFGRFFAENGFAFVVHDQQGHGLRAKENHTQGIVSTYQDFLDDITLVRKKIDADFQNLPIILFGFSMGGNIVLNYLLTYPDAPYIKTVAQSPWLRLAKPQPKLADFLAAAIGKLTPKPTLNAKLDFEKIMHDPKSVAVLRADNIYHMRMGLRLYTEVRKHGEFALAHAAQIHVPLLLLQGDDDAIVSPQATYEFANLAGTNVQLVKIADGYHALHVDTDAEMVRDKIVHFVDGK</sequence>
<dbReference type="SUPFAM" id="SSF53474">
    <property type="entry name" value="alpha/beta-Hydrolases"/>
    <property type="match status" value="1"/>
</dbReference>
<dbReference type="PANTHER" id="PTHR11614">
    <property type="entry name" value="PHOSPHOLIPASE-RELATED"/>
    <property type="match status" value="1"/>
</dbReference>
<evidence type="ECO:0000259" key="1">
    <source>
        <dbReference type="Pfam" id="PF12146"/>
    </source>
</evidence>
<feature type="domain" description="Serine aminopeptidase S33" evidence="1">
    <location>
        <begin position="28"/>
        <end position="265"/>
    </location>
</feature>
<dbReference type="InterPro" id="IPR051044">
    <property type="entry name" value="MAG_DAG_Lipase"/>
</dbReference>
<dbReference type="Gene3D" id="3.40.50.1820">
    <property type="entry name" value="alpha/beta hydrolase"/>
    <property type="match status" value="1"/>
</dbReference>
<reference evidence="2 3" key="1">
    <citation type="submission" date="2014-12" db="EMBL/GenBank/DDBJ databases">
        <title>Draft genome sequences of 10 type strains of Lactococcus.</title>
        <authorList>
            <person name="Sun Z."/>
            <person name="Zhong Z."/>
            <person name="Liu W."/>
            <person name="Zhang W."/>
            <person name="Zhang H."/>
        </authorList>
    </citation>
    <scope>NUCLEOTIDE SEQUENCE [LARGE SCALE GENOMIC DNA]</scope>
    <source>
        <strain evidence="2 3">JCM 16395</strain>
    </source>
</reference>
<proteinExistence type="predicted"/>
<dbReference type="AlphaFoldDB" id="A0A2A5RKK4"/>
<evidence type="ECO:0000313" key="2">
    <source>
        <dbReference type="EMBL" id="PCR99680.1"/>
    </source>
</evidence>
<protein>
    <submittedName>
        <fullName evidence="2">Lysophospholipase L2</fullName>
    </submittedName>
</protein>
<dbReference type="STRING" id="1291764.GCA_001311235_02180"/>
<dbReference type="Pfam" id="PF12146">
    <property type="entry name" value="Hydrolase_4"/>
    <property type="match status" value="1"/>
</dbReference>
<dbReference type="RefSeq" id="WP_096818383.1">
    <property type="nucleotide sequence ID" value="NZ_JXJU01000007.1"/>
</dbReference>
<keyword evidence="3" id="KW-1185">Reference proteome</keyword>
<dbReference type="EMBL" id="JXJU01000007">
    <property type="protein sequence ID" value="PCR99680.1"/>
    <property type="molecule type" value="Genomic_DNA"/>
</dbReference>
<evidence type="ECO:0000313" key="3">
    <source>
        <dbReference type="Proteomes" id="UP000218181"/>
    </source>
</evidence>
<gene>
    <name evidence="2" type="ORF">RT41_GL001793</name>
</gene>
<comment type="caution">
    <text evidence="2">The sequence shown here is derived from an EMBL/GenBank/DDBJ whole genome shotgun (WGS) entry which is preliminary data.</text>
</comment>
<dbReference type="OrthoDB" id="9806902at2"/>
<accession>A0A2A5RKK4</accession>
<dbReference type="InterPro" id="IPR029058">
    <property type="entry name" value="AB_hydrolase_fold"/>
</dbReference>
<name>A0A2A5RKK4_9LACT</name>
<dbReference type="Proteomes" id="UP000218181">
    <property type="component" value="Unassembled WGS sequence"/>
</dbReference>
<dbReference type="InterPro" id="IPR022742">
    <property type="entry name" value="Hydrolase_4"/>
</dbReference>
<organism evidence="2 3">
    <name type="scientific">Lactococcus fujiensis JCM 16395</name>
    <dbReference type="NCBI Taxonomy" id="1291764"/>
    <lineage>
        <taxon>Bacteria</taxon>
        <taxon>Bacillati</taxon>
        <taxon>Bacillota</taxon>
        <taxon>Bacilli</taxon>
        <taxon>Lactobacillales</taxon>
        <taxon>Streptococcaceae</taxon>
        <taxon>Lactococcus</taxon>
    </lineage>
</organism>